<keyword evidence="1" id="KW-0812">Transmembrane</keyword>
<dbReference type="InterPro" id="IPR045749">
    <property type="entry name" value="DUF6090"/>
</dbReference>
<keyword evidence="1" id="KW-0472">Membrane</keyword>
<dbReference type="Pfam" id="PF19578">
    <property type="entry name" value="DUF6090"/>
    <property type="match status" value="1"/>
</dbReference>
<proteinExistence type="predicted"/>
<dbReference type="EMBL" id="JAIUJR010000012">
    <property type="protein sequence ID" value="MCA0133810.1"/>
    <property type="molecule type" value="Genomic_DNA"/>
</dbReference>
<evidence type="ECO:0000313" key="2">
    <source>
        <dbReference type="EMBL" id="MCA0133810.1"/>
    </source>
</evidence>
<gene>
    <name evidence="2" type="ORF">LBU54_14525</name>
</gene>
<name>A0ABS7XUX1_9FLAO</name>
<comment type="caution">
    <text evidence="2">The sequence shown here is derived from an EMBL/GenBank/DDBJ whole genome shotgun (WGS) entry which is preliminary data.</text>
</comment>
<protein>
    <submittedName>
        <fullName evidence="2">Uncharacterized protein</fullName>
    </submittedName>
</protein>
<feature type="transmembrane region" description="Helical" evidence="1">
    <location>
        <begin position="12"/>
        <end position="29"/>
    </location>
</feature>
<dbReference type="RefSeq" id="WP_224531669.1">
    <property type="nucleotide sequence ID" value="NZ_JAIUJR010000012.1"/>
</dbReference>
<organism evidence="2 3">
    <name type="scientific">Winogradskyella alexanderae</name>
    <dbReference type="NCBI Taxonomy" id="2877123"/>
    <lineage>
        <taxon>Bacteria</taxon>
        <taxon>Pseudomonadati</taxon>
        <taxon>Bacteroidota</taxon>
        <taxon>Flavobacteriia</taxon>
        <taxon>Flavobacteriales</taxon>
        <taxon>Flavobacteriaceae</taxon>
        <taxon>Winogradskyella</taxon>
    </lineage>
</organism>
<keyword evidence="3" id="KW-1185">Reference proteome</keyword>
<dbReference type="Proteomes" id="UP001198901">
    <property type="component" value="Unassembled WGS sequence"/>
</dbReference>
<reference evidence="3" key="1">
    <citation type="submission" date="2023-07" db="EMBL/GenBank/DDBJ databases">
        <authorList>
            <person name="Yue Y."/>
        </authorList>
    </citation>
    <scope>NUCLEOTIDE SEQUENCE [LARGE SCALE GENOMIC DNA]</scope>
    <source>
        <strain evidence="3">D23</strain>
    </source>
</reference>
<keyword evidence="1" id="KW-1133">Transmembrane helix</keyword>
<sequence>MQNKSSKYLKYAIGEILLVVIGILIAVQINNWNESRKSQFQETKLVKQLLQDAIADSLFFQSRIQFQKMNDTLFNDLINFSMNPESDSIANRSVNASPFFSRLAYQSNLINNNPDAYDQVSNDSIKHKLRQYNARYEYVVQSIELSNRIREQYGLPLQIANSQKLNDLLDNTEVKIKDLDFITNDKNAISTINQFKNFGLNYLIQVQNFLVVNEELKQMLSRYLNNNE</sequence>
<accession>A0ABS7XUX1</accession>
<evidence type="ECO:0000313" key="3">
    <source>
        <dbReference type="Proteomes" id="UP001198901"/>
    </source>
</evidence>
<evidence type="ECO:0000256" key="1">
    <source>
        <dbReference type="SAM" id="Phobius"/>
    </source>
</evidence>